<evidence type="ECO:0000313" key="2">
    <source>
        <dbReference type="Proteomes" id="UP000824073"/>
    </source>
</evidence>
<name>A0A9D1LK11_9CLOT</name>
<organism evidence="1 2">
    <name type="scientific">Candidatus Ventrousia excrementavium</name>
    <dbReference type="NCBI Taxonomy" id="2840961"/>
    <lineage>
        <taxon>Bacteria</taxon>
        <taxon>Bacillati</taxon>
        <taxon>Bacillota</taxon>
        <taxon>Clostridia</taxon>
        <taxon>Eubacteriales</taxon>
        <taxon>Clostridiaceae</taxon>
        <taxon>Clostridiaceae incertae sedis</taxon>
        <taxon>Candidatus Ventrousia</taxon>
    </lineage>
</organism>
<dbReference type="Proteomes" id="UP000824073">
    <property type="component" value="Unassembled WGS sequence"/>
</dbReference>
<accession>A0A9D1LK11</accession>
<reference evidence="1" key="2">
    <citation type="journal article" date="2021" name="PeerJ">
        <title>Extensive microbial diversity within the chicken gut microbiome revealed by metagenomics and culture.</title>
        <authorList>
            <person name="Gilroy R."/>
            <person name="Ravi A."/>
            <person name="Getino M."/>
            <person name="Pursley I."/>
            <person name="Horton D.L."/>
            <person name="Alikhan N.F."/>
            <person name="Baker D."/>
            <person name="Gharbi K."/>
            <person name="Hall N."/>
            <person name="Watson M."/>
            <person name="Adriaenssens E.M."/>
            <person name="Foster-Nyarko E."/>
            <person name="Jarju S."/>
            <person name="Secka A."/>
            <person name="Antonio M."/>
            <person name="Oren A."/>
            <person name="Chaudhuri R.R."/>
            <person name="La Ragione R."/>
            <person name="Hildebrand F."/>
            <person name="Pallen M.J."/>
        </authorList>
    </citation>
    <scope>NUCLEOTIDE SEQUENCE</scope>
    <source>
        <strain evidence="1">CHK191-8634</strain>
    </source>
</reference>
<sequence length="30" mass="3487">SYVRELLNMSDRSELSVSKYYLARSVALHV</sequence>
<gene>
    <name evidence="1" type="ORF">IAB67_04440</name>
</gene>
<dbReference type="EMBL" id="DVMR01000037">
    <property type="protein sequence ID" value="HIU43528.1"/>
    <property type="molecule type" value="Genomic_DNA"/>
</dbReference>
<reference evidence="1" key="1">
    <citation type="submission" date="2020-10" db="EMBL/GenBank/DDBJ databases">
        <authorList>
            <person name="Gilroy R."/>
        </authorList>
    </citation>
    <scope>NUCLEOTIDE SEQUENCE</scope>
    <source>
        <strain evidence="1">CHK191-8634</strain>
    </source>
</reference>
<feature type="non-terminal residue" evidence="1">
    <location>
        <position position="1"/>
    </location>
</feature>
<comment type="caution">
    <text evidence="1">The sequence shown here is derived from an EMBL/GenBank/DDBJ whole genome shotgun (WGS) entry which is preliminary data.</text>
</comment>
<evidence type="ECO:0000313" key="1">
    <source>
        <dbReference type="EMBL" id="HIU43528.1"/>
    </source>
</evidence>
<protein>
    <submittedName>
        <fullName evidence="1">Molecular chaperone</fullName>
    </submittedName>
</protein>
<dbReference type="AlphaFoldDB" id="A0A9D1LK11"/>
<proteinExistence type="predicted"/>